<accession>A0A0U2INQ1</accession>
<name>A0A0U2INQ1_9BACL</name>
<organism evidence="2 3">
    <name type="scientific">Paenibacillus naphthalenovorans</name>
    <dbReference type="NCBI Taxonomy" id="162209"/>
    <lineage>
        <taxon>Bacteria</taxon>
        <taxon>Bacillati</taxon>
        <taxon>Bacillota</taxon>
        <taxon>Bacilli</taxon>
        <taxon>Bacillales</taxon>
        <taxon>Paenibacillaceae</taxon>
        <taxon>Paenibacillus</taxon>
    </lineage>
</organism>
<feature type="transmembrane region" description="Helical" evidence="1">
    <location>
        <begin position="56"/>
        <end position="75"/>
    </location>
</feature>
<dbReference type="AlphaFoldDB" id="A0A0U2INQ1"/>
<dbReference type="KEGG" id="pnp:IJ22_48050"/>
<evidence type="ECO:0000256" key="1">
    <source>
        <dbReference type="SAM" id="Phobius"/>
    </source>
</evidence>
<sequence>MGMTVREIAHGTGTNLTHFEIHTGNFLDEFYRSGREKRQQMVEQEPDHYDHLPVHLLPFLAGWCISFAMITTWTARIGCIKTSIFCRNLISHTMPKETCV</sequence>
<dbReference type="PATRIC" id="fig|162209.4.peg.5066"/>
<gene>
    <name evidence="2" type="ORF">IJ22_48050</name>
</gene>
<proteinExistence type="predicted"/>
<dbReference type="Proteomes" id="UP000061660">
    <property type="component" value="Chromosome"/>
</dbReference>
<dbReference type="STRING" id="162209.IJ22_48050"/>
<keyword evidence="1" id="KW-0472">Membrane</keyword>
<reference evidence="3" key="1">
    <citation type="submission" date="2015-12" db="EMBL/GenBank/DDBJ databases">
        <title>Complete genome sequences of two moderately thermophilic Paenibacillus species.</title>
        <authorList>
            <person name="Butler R.III."/>
            <person name="Wang J."/>
            <person name="Stark B.C."/>
            <person name="Pombert J.-F."/>
        </authorList>
    </citation>
    <scope>NUCLEOTIDE SEQUENCE [LARGE SCALE GENOMIC DNA]</scope>
    <source>
        <strain evidence="3">32O-Y</strain>
    </source>
</reference>
<protein>
    <submittedName>
        <fullName evidence="2">Uncharacterized protein</fullName>
    </submittedName>
</protein>
<dbReference type="EMBL" id="CP013652">
    <property type="protein sequence ID" value="ALS25067.1"/>
    <property type="molecule type" value="Genomic_DNA"/>
</dbReference>
<keyword evidence="1" id="KW-1133">Transmembrane helix</keyword>
<evidence type="ECO:0000313" key="3">
    <source>
        <dbReference type="Proteomes" id="UP000061660"/>
    </source>
</evidence>
<keyword evidence="1" id="KW-0812">Transmembrane</keyword>
<evidence type="ECO:0000313" key="2">
    <source>
        <dbReference type="EMBL" id="ALS25067.1"/>
    </source>
</evidence>
<reference evidence="2 3" key="2">
    <citation type="journal article" date="2016" name="Genome Announc.">
        <title>Complete Genome Sequences of Two Interactive Moderate Thermophiles, Paenibacillus napthalenovorans 32O-Y and Paenibacillus sp. 32O-W.</title>
        <authorList>
            <person name="Butler R.R.III."/>
            <person name="Wang J."/>
            <person name="Stark B.C."/>
            <person name="Pombert J.F."/>
        </authorList>
    </citation>
    <scope>NUCLEOTIDE SEQUENCE [LARGE SCALE GENOMIC DNA]</scope>
    <source>
        <strain evidence="2 3">32O-Y</strain>
    </source>
</reference>
<keyword evidence="3" id="KW-1185">Reference proteome</keyword>